<evidence type="ECO:0000313" key="1">
    <source>
        <dbReference type="EMBL" id="KAI9896091.1"/>
    </source>
</evidence>
<proteinExistence type="predicted"/>
<protein>
    <submittedName>
        <fullName evidence="1">Uncharacterized protein</fullName>
    </submittedName>
</protein>
<reference evidence="1" key="1">
    <citation type="submission" date="2022-10" db="EMBL/GenBank/DDBJ databases">
        <title>Complete Genome of Trichothecium roseum strain YXFP-22015, a Plant Pathogen Isolated from Citrus.</title>
        <authorList>
            <person name="Wang Y."/>
            <person name="Zhu L."/>
        </authorList>
    </citation>
    <scope>NUCLEOTIDE SEQUENCE</scope>
    <source>
        <strain evidence="1">YXFP-22015</strain>
    </source>
</reference>
<keyword evidence="2" id="KW-1185">Reference proteome</keyword>
<accession>A0ACC0UPV0</accession>
<dbReference type="EMBL" id="CM047949">
    <property type="protein sequence ID" value="KAI9896091.1"/>
    <property type="molecule type" value="Genomic_DNA"/>
</dbReference>
<organism evidence="1 2">
    <name type="scientific">Trichothecium roseum</name>
    <dbReference type="NCBI Taxonomy" id="47278"/>
    <lineage>
        <taxon>Eukaryota</taxon>
        <taxon>Fungi</taxon>
        <taxon>Dikarya</taxon>
        <taxon>Ascomycota</taxon>
        <taxon>Pezizomycotina</taxon>
        <taxon>Sordariomycetes</taxon>
        <taxon>Hypocreomycetidae</taxon>
        <taxon>Hypocreales</taxon>
        <taxon>Hypocreales incertae sedis</taxon>
        <taxon>Trichothecium</taxon>
    </lineage>
</organism>
<sequence>MNADARVYQMAPAAAPEEARPKEEEEEENTRKPDGIVGHVVHYPLNGLDLDFSRYAAPSFGSKDIMMHNLFQDYLFPRHLPTSSYMKCFGLYAFWPHIGHGLKLARDKHLDLPRLYLDYLTLQEMVITMPLLRDLKLMKLMPVLNNVASMDPWDRMPGFPLMEHRVVDLAQRYYLQAACYATDEILHAHWKISDRLYKYAQSDGSWAQLRDYYEQAHYKSYSKYRQVYNRYWLFSNDSRRHSFGFSHLGKPLENNVGNIYLVPRGARRPPKHEVSPESIERIRNTLRASQSRRTRHSSLPSRSYNMAFARSIYGNDNDLSTLILFPNRSIRLQMRKRESGGGKGIAKSVVPRSTFPKRAEIAASTAEATTTRLNAAT</sequence>
<comment type="caution">
    <text evidence="1">The sequence shown here is derived from an EMBL/GenBank/DDBJ whole genome shotgun (WGS) entry which is preliminary data.</text>
</comment>
<name>A0ACC0UPV0_9HYPO</name>
<dbReference type="Proteomes" id="UP001163324">
    <property type="component" value="Chromosome 10"/>
</dbReference>
<evidence type="ECO:0000313" key="2">
    <source>
        <dbReference type="Proteomes" id="UP001163324"/>
    </source>
</evidence>
<gene>
    <name evidence="1" type="ORF">N3K66_008991</name>
</gene>